<evidence type="ECO:0000256" key="4">
    <source>
        <dbReference type="ARBA" id="ARBA00022840"/>
    </source>
</evidence>
<dbReference type="PROSITE" id="PS51643">
    <property type="entry name" value="HD_CAS3"/>
    <property type="match status" value="1"/>
</dbReference>
<feature type="domain" description="HD Cas3-type" evidence="7">
    <location>
        <begin position="30"/>
        <end position="251"/>
    </location>
</feature>
<protein>
    <submittedName>
        <fullName evidence="8">CRISPR-associated helicase Cas3</fullName>
    </submittedName>
</protein>
<dbReference type="GO" id="GO:0016787">
    <property type="term" value="F:hydrolase activity"/>
    <property type="evidence" value="ECO:0007669"/>
    <property type="project" value="UniProtKB-KW"/>
</dbReference>
<evidence type="ECO:0000313" key="8">
    <source>
        <dbReference type="EMBL" id="HIS48789.1"/>
    </source>
</evidence>
<dbReference type="SUPFAM" id="SSF52540">
    <property type="entry name" value="P-loop containing nucleoside triphosphate hydrolases"/>
    <property type="match status" value="1"/>
</dbReference>
<keyword evidence="3" id="KW-0347">Helicase</keyword>
<evidence type="ECO:0000256" key="3">
    <source>
        <dbReference type="ARBA" id="ARBA00022806"/>
    </source>
</evidence>
<dbReference type="InterPro" id="IPR006474">
    <property type="entry name" value="Helicase_Cas3_CRISPR-ass_core"/>
</dbReference>
<dbReference type="InterPro" id="IPR027417">
    <property type="entry name" value="P-loop_NTPase"/>
</dbReference>
<dbReference type="NCBIfam" id="TIGR01596">
    <property type="entry name" value="cas3_HD"/>
    <property type="match status" value="1"/>
</dbReference>
<keyword evidence="5" id="KW-0051">Antiviral defense</keyword>
<dbReference type="GO" id="GO:0005524">
    <property type="term" value="F:ATP binding"/>
    <property type="evidence" value="ECO:0007669"/>
    <property type="project" value="UniProtKB-KW"/>
</dbReference>
<reference evidence="8" key="2">
    <citation type="journal article" date="2021" name="PeerJ">
        <title>Extensive microbial diversity within the chicken gut microbiome revealed by metagenomics and culture.</title>
        <authorList>
            <person name="Gilroy R."/>
            <person name="Ravi A."/>
            <person name="Getino M."/>
            <person name="Pursley I."/>
            <person name="Horton D.L."/>
            <person name="Alikhan N.F."/>
            <person name="Baker D."/>
            <person name="Gharbi K."/>
            <person name="Hall N."/>
            <person name="Watson M."/>
            <person name="Adriaenssens E.M."/>
            <person name="Foster-Nyarko E."/>
            <person name="Jarju S."/>
            <person name="Secka A."/>
            <person name="Antonio M."/>
            <person name="Oren A."/>
            <person name="Chaudhuri R.R."/>
            <person name="La Ragione R."/>
            <person name="Hildebrand F."/>
            <person name="Pallen M.J."/>
        </authorList>
    </citation>
    <scope>NUCLEOTIDE SEQUENCE</scope>
    <source>
        <strain evidence="8">CHK178-757</strain>
    </source>
</reference>
<dbReference type="InterPro" id="IPR054712">
    <property type="entry name" value="Cas3-like_dom"/>
</dbReference>
<dbReference type="InterPro" id="IPR014001">
    <property type="entry name" value="Helicase_ATP-bd"/>
</dbReference>
<keyword evidence="4" id="KW-0067">ATP-binding</keyword>
<dbReference type="SMART" id="SM00487">
    <property type="entry name" value="DEXDc"/>
    <property type="match status" value="1"/>
</dbReference>
<dbReference type="GO" id="GO:0004386">
    <property type="term" value="F:helicase activity"/>
    <property type="evidence" value="ECO:0007669"/>
    <property type="project" value="UniProtKB-KW"/>
</dbReference>
<dbReference type="Pfam" id="PF00270">
    <property type="entry name" value="DEAD"/>
    <property type="match status" value="1"/>
</dbReference>
<evidence type="ECO:0000259" key="6">
    <source>
        <dbReference type="PROSITE" id="PS51192"/>
    </source>
</evidence>
<dbReference type="Proteomes" id="UP000823927">
    <property type="component" value="Unassembled WGS sequence"/>
</dbReference>
<dbReference type="AlphaFoldDB" id="A0A9D1F7D9"/>
<evidence type="ECO:0000256" key="5">
    <source>
        <dbReference type="ARBA" id="ARBA00023118"/>
    </source>
</evidence>
<organism evidence="8 9">
    <name type="scientific">Candidatus Scybalocola faecigallinarum</name>
    <dbReference type="NCBI Taxonomy" id="2840941"/>
    <lineage>
        <taxon>Bacteria</taxon>
        <taxon>Bacillati</taxon>
        <taxon>Bacillota</taxon>
        <taxon>Clostridia</taxon>
        <taxon>Lachnospirales</taxon>
        <taxon>Lachnospiraceae</taxon>
        <taxon>Lachnospiraceae incertae sedis</taxon>
        <taxon>Candidatus Scybalocola (ex Gilroy et al. 2021)</taxon>
    </lineage>
</organism>
<comment type="caution">
    <text evidence="8">The sequence shown here is derived from an EMBL/GenBank/DDBJ whole genome shotgun (WGS) entry which is preliminary data.</text>
</comment>
<dbReference type="Pfam" id="PF22590">
    <property type="entry name" value="Cas3-like_C_2"/>
    <property type="match status" value="1"/>
</dbReference>
<keyword evidence="1" id="KW-0547">Nucleotide-binding</keyword>
<keyword evidence="2" id="KW-0378">Hydrolase</keyword>
<dbReference type="Gene3D" id="3.40.50.300">
    <property type="entry name" value="P-loop containing nucleotide triphosphate hydrolases"/>
    <property type="match status" value="2"/>
</dbReference>
<dbReference type="GO" id="GO:0003676">
    <property type="term" value="F:nucleic acid binding"/>
    <property type="evidence" value="ECO:0007669"/>
    <property type="project" value="InterPro"/>
</dbReference>
<gene>
    <name evidence="8" type="primary">cas3</name>
    <name evidence="8" type="ORF">IAB46_14805</name>
</gene>
<evidence type="ECO:0000313" key="9">
    <source>
        <dbReference type="Proteomes" id="UP000823927"/>
    </source>
</evidence>
<evidence type="ECO:0000256" key="1">
    <source>
        <dbReference type="ARBA" id="ARBA00022741"/>
    </source>
</evidence>
<feature type="domain" description="Helicase ATP-binding" evidence="6">
    <location>
        <begin position="323"/>
        <end position="511"/>
    </location>
</feature>
<sequence>MKTLISEGGLEHLIHDHEKYFAHKRISDKGEIVRETLGKHVELTEKYFNILWENKQGDRMLKIFLNKMFGEFSKAAEGFLRKMIGGLPLFHDTGKINPGAQNNNMDNMEIEDDGRLTSCINSRHSLISAILYIDYYLQRLKIEVKKKEERKLLRLLILIHGYLIARHHSDLYDFNKFLSDLSQGSGKELMGYFRDGMISAYKPKFVLQVGDIQLIQRDASGMRQSFSWVAEIYLYTYARLMYSLLVASDYYATTEFSTGKEITDFGNLDDIQEWVKVYENTELIQSIRKYQKEQYPKSPEALKNERNINVLRTEMLCDAEKMLEDYINSLFFYLESPTGSGKSNTALDLSLRLINANMGLQKIYYIYPFNTLIEQNIKNLKKIFGNNDKIFSNIAVVNSLTPIKKTEAAKKAEEETEQSYYYQKALLDRQFLNYPVILSTHVSLFDTMFNSAKESAFAFHQLMNSVIVLDEIQSYNNKIWGEIAYFLKAFAELLNMKVIIMSATLPDFDLLTDGIYPTVRLMKNGKKYFNHPCFARRVTLSYELLDATAGRERDEVFEILEKHIQKFVPEKKKILVEFITKESAFLFFQKLKEDETIPCDIEYMSGDDSIAERSRILEKIANAQNGIILVATQVIEAGVDMDMDIGFKNISKLDSEEQFLGRINRSCLKNGLVYFFELDNWQKIYREDVRLRKEFTLENREIRDILQNKDFQKYYEKILAELKKNRNENTGELGLDDFFHRKVGALKWPDVRERMKLIPDNHQIMEVYLSRKLQDENGQMMDGQKIWTEYKELIQNVTMPYAQKRVRLSEVRSQMNYFVYQIKQNPDLNYNDKIGELICIDNGEKYFIDGKLDRKKLQGEVGDFVDFI</sequence>
<proteinExistence type="predicted"/>
<reference evidence="8" key="1">
    <citation type="submission" date="2020-10" db="EMBL/GenBank/DDBJ databases">
        <authorList>
            <person name="Gilroy R."/>
        </authorList>
    </citation>
    <scope>NUCLEOTIDE SEQUENCE</scope>
    <source>
        <strain evidence="8">CHK178-757</strain>
    </source>
</reference>
<evidence type="ECO:0000256" key="2">
    <source>
        <dbReference type="ARBA" id="ARBA00022801"/>
    </source>
</evidence>
<dbReference type="EMBL" id="DVIT01000063">
    <property type="protein sequence ID" value="HIS48789.1"/>
    <property type="molecule type" value="Genomic_DNA"/>
</dbReference>
<dbReference type="InterPro" id="IPR011545">
    <property type="entry name" value="DEAD/DEAH_box_helicase_dom"/>
</dbReference>
<dbReference type="NCBIfam" id="TIGR01587">
    <property type="entry name" value="cas3_core"/>
    <property type="match status" value="1"/>
</dbReference>
<dbReference type="GO" id="GO:0051607">
    <property type="term" value="P:defense response to virus"/>
    <property type="evidence" value="ECO:0007669"/>
    <property type="project" value="UniProtKB-KW"/>
</dbReference>
<accession>A0A9D1F7D9</accession>
<dbReference type="CDD" id="cd09641">
    <property type="entry name" value="Cas3''_I"/>
    <property type="match status" value="1"/>
</dbReference>
<name>A0A9D1F7D9_9FIRM</name>
<evidence type="ECO:0000259" key="7">
    <source>
        <dbReference type="PROSITE" id="PS51643"/>
    </source>
</evidence>
<dbReference type="PROSITE" id="PS51192">
    <property type="entry name" value="HELICASE_ATP_BIND_1"/>
    <property type="match status" value="1"/>
</dbReference>
<dbReference type="InterPro" id="IPR006483">
    <property type="entry name" value="CRISPR-assoc_Cas3_HD"/>
</dbReference>